<accession>A0AB34CC14</accession>
<keyword evidence="2" id="KW-1185">Reference proteome</keyword>
<protein>
    <recommendedName>
        <fullName evidence="3">LexA repressor DNA-binding domain-containing protein</fullName>
    </recommendedName>
</protein>
<reference evidence="1 2" key="1">
    <citation type="submission" date="2019-09" db="EMBL/GenBank/DDBJ databases">
        <title>Genomic diversity of phyloplane-associated Pantoea species in Pakistan cotton crop.</title>
        <authorList>
            <person name="Tufail M.R."/>
            <person name="Cook D.R."/>
        </authorList>
    </citation>
    <scope>NUCLEOTIDE SEQUENCE [LARGE SCALE GENOMIC DNA]</scope>
    <source>
        <strain evidence="1 2">B_8</strain>
    </source>
</reference>
<dbReference type="EMBL" id="VWVM01000043">
    <property type="protein sequence ID" value="KAA6117752.1"/>
    <property type="molecule type" value="Genomic_DNA"/>
</dbReference>
<dbReference type="AlphaFoldDB" id="A0AB34CC14"/>
<proteinExistence type="predicted"/>
<comment type="caution">
    <text evidence="1">The sequence shown here is derived from an EMBL/GenBank/DDBJ whole genome shotgun (WGS) entry which is preliminary data.</text>
</comment>
<dbReference type="RefSeq" id="WP_150019453.1">
    <property type="nucleotide sequence ID" value="NZ_VWVM01000043.1"/>
</dbReference>
<dbReference type="Proteomes" id="UP000324255">
    <property type="component" value="Unassembled WGS sequence"/>
</dbReference>
<sequence>MKTSFSDKSQWGILEYLFRIYPRTMSEDEVRKEFGNPHNKGLVSNVRQLISEGSIEKTAIVKIMGRDAVSATGLRITRDGTRLVRKSLNNN</sequence>
<evidence type="ECO:0000313" key="2">
    <source>
        <dbReference type="Proteomes" id="UP000324255"/>
    </source>
</evidence>
<evidence type="ECO:0000313" key="1">
    <source>
        <dbReference type="EMBL" id="KAA6117752.1"/>
    </source>
</evidence>
<organism evidence="1 2">
    <name type="scientific">Candidatus Pantoea gossypiicola</name>
    <dbReference type="NCBI Taxonomy" id="2608008"/>
    <lineage>
        <taxon>Bacteria</taxon>
        <taxon>Pseudomonadati</taxon>
        <taxon>Pseudomonadota</taxon>
        <taxon>Gammaproteobacteria</taxon>
        <taxon>Enterobacterales</taxon>
        <taxon>Erwiniaceae</taxon>
        <taxon>Pantoea</taxon>
    </lineage>
</organism>
<gene>
    <name evidence="1" type="ORF">F3I20_23665</name>
</gene>
<name>A0AB34CC14_9GAMM</name>
<evidence type="ECO:0008006" key="3">
    <source>
        <dbReference type="Google" id="ProtNLM"/>
    </source>
</evidence>